<dbReference type="GO" id="GO:0005886">
    <property type="term" value="C:plasma membrane"/>
    <property type="evidence" value="ECO:0007669"/>
    <property type="project" value="UniProtKB-SubCell"/>
</dbReference>
<keyword evidence="8 15" id="KW-0418">Kinase</keyword>
<dbReference type="Proteomes" id="UP000293568">
    <property type="component" value="Chromosome"/>
</dbReference>
<evidence type="ECO:0000256" key="9">
    <source>
        <dbReference type="ARBA" id="ARBA00022840"/>
    </source>
</evidence>
<evidence type="ECO:0000256" key="4">
    <source>
        <dbReference type="ARBA" id="ARBA00022475"/>
    </source>
</evidence>
<dbReference type="EMBL" id="CP035492">
    <property type="protein sequence ID" value="QAY67129.1"/>
    <property type="molecule type" value="Genomic_DNA"/>
</dbReference>
<evidence type="ECO:0000256" key="3">
    <source>
        <dbReference type="ARBA" id="ARBA00012438"/>
    </source>
</evidence>
<sequence>MGRFGQMNTLRNQIFIGFMFVMLIVLGAVGFFSYGQISVLLRNNTEKHIQQTAFQATGKLDVLLQQADTFTTRVATNAKVQHLMAKEATGGTISFDERQSLQEEVRKELAYMSGVKSIELFLSNYQMLFPLSDVSLDHRVTASYIREADEADGKLVWFGMNPSFPDSVIAIRRIRLMDYSFADAGYVMVQIDKNYFELTADASVKANAASSEMMGLFDGANQTITSDFSKEVDVEKMLQQGDETVKLDGERYTAIEKTSEVTGWKIIILTPVKYASEGITVLRTGLIVSLLVGGLLFILLTFILSTMITRPILSLIKAMRNAKLGTIKPIPVTSSTMEINELNNTYNQMVDSLNELIDVVYEKELAQSRTELKALQAQINPHFLFNTLEAFYWALEDKGEEELGQVVIAMSGLFRYVISRADEEEWVTVGDEFEHAERYLTIMDMRMVDRLAWEIHSEEGCRSVPIPKLLIQPIVENAILHGVEQQIGKGTVTIWAEPSAVPGYTRISISDNGPGMSSEKIRALYEAMDSGQANPESKGTGVAIRNIQKRLKLYYGDETGGLDIQSEEGKGTTIAFEIPNEHGRGMLYEDDSDRG</sequence>
<dbReference type="PANTHER" id="PTHR34220:SF7">
    <property type="entry name" value="SENSOR HISTIDINE KINASE YPDA"/>
    <property type="match status" value="1"/>
</dbReference>
<protein>
    <recommendedName>
        <fullName evidence="3">histidine kinase</fullName>
        <ecNumber evidence="3">2.7.13.3</ecNumber>
    </recommendedName>
</protein>
<dbReference type="SMART" id="SM00304">
    <property type="entry name" value="HAMP"/>
    <property type="match status" value="1"/>
</dbReference>
<evidence type="ECO:0000256" key="12">
    <source>
        <dbReference type="SAM" id="Phobius"/>
    </source>
</evidence>
<keyword evidence="6" id="KW-0808">Transferase</keyword>
<dbReference type="Pfam" id="PF06580">
    <property type="entry name" value="His_kinase"/>
    <property type="match status" value="1"/>
</dbReference>
<keyword evidence="16" id="KW-1185">Reference proteome</keyword>
<gene>
    <name evidence="15" type="ORF">ET464_12705</name>
</gene>
<dbReference type="OrthoDB" id="9776552at2"/>
<dbReference type="KEGG" id="pprt:ET464_12705"/>
<dbReference type="InterPro" id="IPR005467">
    <property type="entry name" value="His_kinase_dom"/>
</dbReference>
<dbReference type="InterPro" id="IPR036890">
    <property type="entry name" value="HATPase_C_sf"/>
</dbReference>
<evidence type="ECO:0000256" key="8">
    <source>
        <dbReference type="ARBA" id="ARBA00022777"/>
    </source>
</evidence>
<evidence type="ECO:0000256" key="1">
    <source>
        <dbReference type="ARBA" id="ARBA00000085"/>
    </source>
</evidence>
<evidence type="ECO:0000313" key="15">
    <source>
        <dbReference type="EMBL" id="QAY67129.1"/>
    </source>
</evidence>
<name>A0A4P6EZ90_9BACL</name>
<dbReference type="CDD" id="cd06225">
    <property type="entry name" value="HAMP"/>
    <property type="match status" value="1"/>
</dbReference>
<keyword evidence="12" id="KW-0812">Transmembrane</keyword>
<feature type="domain" description="Histidine kinase" evidence="13">
    <location>
        <begin position="470"/>
        <end position="582"/>
    </location>
</feature>
<dbReference type="SUPFAM" id="SSF55874">
    <property type="entry name" value="ATPase domain of HSP90 chaperone/DNA topoisomerase II/histidine kinase"/>
    <property type="match status" value="1"/>
</dbReference>
<dbReference type="InterPro" id="IPR050640">
    <property type="entry name" value="Bact_2-comp_sensor_kinase"/>
</dbReference>
<keyword evidence="4" id="KW-1003">Cell membrane</keyword>
<dbReference type="GO" id="GO:0005524">
    <property type="term" value="F:ATP binding"/>
    <property type="evidence" value="ECO:0007669"/>
    <property type="project" value="UniProtKB-KW"/>
</dbReference>
<evidence type="ECO:0000256" key="7">
    <source>
        <dbReference type="ARBA" id="ARBA00022741"/>
    </source>
</evidence>
<dbReference type="PRINTS" id="PR00344">
    <property type="entry name" value="BCTRLSENSOR"/>
</dbReference>
<keyword evidence="10" id="KW-0902">Two-component regulatory system</keyword>
<keyword evidence="7" id="KW-0547">Nucleotide-binding</keyword>
<dbReference type="InterPro" id="IPR010559">
    <property type="entry name" value="Sig_transdc_His_kin_internal"/>
</dbReference>
<dbReference type="PROSITE" id="PS50109">
    <property type="entry name" value="HIS_KIN"/>
    <property type="match status" value="1"/>
</dbReference>
<evidence type="ECO:0000313" key="16">
    <source>
        <dbReference type="Proteomes" id="UP000293568"/>
    </source>
</evidence>
<dbReference type="PANTHER" id="PTHR34220">
    <property type="entry name" value="SENSOR HISTIDINE KINASE YPDA"/>
    <property type="match status" value="1"/>
</dbReference>
<dbReference type="RefSeq" id="WP_129441427.1">
    <property type="nucleotide sequence ID" value="NZ_CP035492.1"/>
</dbReference>
<evidence type="ECO:0000256" key="2">
    <source>
        <dbReference type="ARBA" id="ARBA00004651"/>
    </source>
</evidence>
<accession>A0A4P6EZ90</accession>
<feature type="transmembrane region" description="Helical" evidence="12">
    <location>
        <begin position="12"/>
        <end position="34"/>
    </location>
</feature>
<dbReference type="Gene3D" id="6.10.340.10">
    <property type="match status" value="1"/>
</dbReference>
<evidence type="ECO:0000259" key="13">
    <source>
        <dbReference type="PROSITE" id="PS50109"/>
    </source>
</evidence>
<dbReference type="AlphaFoldDB" id="A0A4P6EZ90"/>
<dbReference type="PROSITE" id="PS50885">
    <property type="entry name" value="HAMP"/>
    <property type="match status" value="1"/>
</dbReference>
<evidence type="ECO:0000256" key="5">
    <source>
        <dbReference type="ARBA" id="ARBA00022553"/>
    </source>
</evidence>
<feature type="domain" description="HAMP" evidence="14">
    <location>
        <begin position="306"/>
        <end position="358"/>
    </location>
</feature>
<dbReference type="InterPro" id="IPR004358">
    <property type="entry name" value="Sig_transdc_His_kin-like_C"/>
</dbReference>
<evidence type="ECO:0000259" key="14">
    <source>
        <dbReference type="PROSITE" id="PS50885"/>
    </source>
</evidence>
<comment type="subcellular location">
    <subcellularLocation>
        <location evidence="2">Cell membrane</location>
        <topology evidence="2">Multi-pass membrane protein</topology>
    </subcellularLocation>
</comment>
<organism evidence="15 16">
    <name type="scientific">Paenibacillus protaetiae</name>
    <dbReference type="NCBI Taxonomy" id="2509456"/>
    <lineage>
        <taxon>Bacteria</taxon>
        <taxon>Bacillati</taxon>
        <taxon>Bacillota</taxon>
        <taxon>Bacilli</taxon>
        <taxon>Bacillales</taxon>
        <taxon>Paenibacillaceae</taxon>
        <taxon>Paenibacillus</taxon>
    </lineage>
</organism>
<comment type="catalytic activity">
    <reaction evidence="1">
        <text>ATP + protein L-histidine = ADP + protein N-phospho-L-histidine.</text>
        <dbReference type="EC" id="2.7.13.3"/>
    </reaction>
</comment>
<dbReference type="InterPro" id="IPR003594">
    <property type="entry name" value="HATPase_dom"/>
</dbReference>
<feature type="transmembrane region" description="Helical" evidence="12">
    <location>
        <begin position="286"/>
        <end position="313"/>
    </location>
</feature>
<keyword evidence="5" id="KW-0597">Phosphoprotein</keyword>
<keyword evidence="9" id="KW-0067">ATP-binding</keyword>
<keyword evidence="12" id="KW-1133">Transmembrane helix</keyword>
<reference evidence="15 16" key="1">
    <citation type="submission" date="2019-01" db="EMBL/GenBank/DDBJ databases">
        <title>Genome sequencing of strain FW100M-2.</title>
        <authorList>
            <person name="Heo J."/>
            <person name="Kim S.-J."/>
            <person name="Kim J.-S."/>
            <person name="Hong S.-B."/>
            <person name="Kwon S.-W."/>
        </authorList>
    </citation>
    <scope>NUCLEOTIDE SEQUENCE [LARGE SCALE GENOMIC DNA]</scope>
    <source>
        <strain evidence="15 16">FW100M-2</strain>
    </source>
</reference>
<keyword evidence="11 12" id="KW-0472">Membrane</keyword>
<dbReference type="InterPro" id="IPR003660">
    <property type="entry name" value="HAMP_dom"/>
</dbReference>
<dbReference type="Pfam" id="PF02518">
    <property type="entry name" value="HATPase_c"/>
    <property type="match status" value="1"/>
</dbReference>
<dbReference type="SMART" id="SM00387">
    <property type="entry name" value="HATPase_c"/>
    <property type="match status" value="1"/>
</dbReference>
<proteinExistence type="predicted"/>
<dbReference type="GO" id="GO:0000155">
    <property type="term" value="F:phosphorelay sensor kinase activity"/>
    <property type="evidence" value="ECO:0007669"/>
    <property type="project" value="InterPro"/>
</dbReference>
<dbReference type="EC" id="2.7.13.3" evidence="3"/>
<evidence type="ECO:0000256" key="11">
    <source>
        <dbReference type="ARBA" id="ARBA00023136"/>
    </source>
</evidence>
<evidence type="ECO:0000256" key="10">
    <source>
        <dbReference type="ARBA" id="ARBA00023012"/>
    </source>
</evidence>
<dbReference type="Gene3D" id="3.30.565.10">
    <property type="entry name" value="Histidine kinase-like ATPase, C-terminal domain"/>
    <property type="match status" value="1"/>
</dbReference>
<evidence type="ECO:0000256" key="6">
    <source>
        <dbReference type="ARBA" id="ARBA00022679"/>
    </source>
</evidence>